<feature type="region of interest" description="Disordered" evidence="4">
    <location>
        <begin position="211"/>
        <end position="267"/>
    </location>
</feature>
<dbReference type="HAMAP" id="MF_01139">
    <property type="entry name" value="ISPT"/>
    <property type="match status" value="1"/>
</dbReference>
<gene>
    <name evidence="5" type="ORF">Micbo1qcDRAFT_125762</name>
</gene>
<dbReference type="GO" id="GO:0045547">
    <property type="term" value="F:ditrans,polycis-polyprenyl diphosphate synthase [(2E,6E)-farnesyl diphosphate specific] activity"/>
    <property type="evidence" value="ECO:0007669"/>
    <property type="project" value="TreeGrafter"/>
</dbReference>
<dbReference type="GO" id="GO:0016094">
    <property type="term" value="P:polyprenol biosynthetic process"/>
    <property type="evidence" value="ECO:0007669"/>
    <property type="project" value="TreeGrafter"/>
</dbReference>
<dbReference type="OrthoDB" id="4173905at2759"/>
<feature type="compositionally biased region" description="Polar residues" evidence="4">
    <location>
        <begin position="240"/>
        <end position="254"/>
    </location>
</feature>
<dbReference type="GO" id="GO:0005783">
    <property type="term" value="C:endoplasmic reticulum"/>
    <property type="evidence" value="ECO:0007669"/>
    <property type="project" value="TreeGrafter"/>
</dbReference>
<dbReference type="InterPro" id="IPR018520">
    <property type="entry name" value="UPP_synth-like_CS"/>
</dbReference>
<dbReference type="EMBL" id="KQ964266">
    <property type="protein sequence ID" value="KXJ86680.1"/>
    <property type="molecule type" value="Genomic_DNA"/>
</dbReference>
<dbReference type="CDD" id="cd00475">
    <property type="entry name" value="Cis_IPPS"/>
    <property type="match status" value="1"/>
</dbReference>
<dbReference type="FunCoup" id="A0A136IP27">
    <property type="interactions" value="391"/>
</dbReference>
<dbReference type="InterPro" id="IPR001441">
    <property type="entry name" value="UPP_synth-like"/>
</dbReference>
<dbReference type="PANTHER" id="PTHR10291">
    <property type="entry name" value="DEHYDRODOLICHYL DIPHOSPHATE SYNTHASE FAMILY MEMBER"/>
    <property type="match status" value="1"/>
</dbReference>
<keyword evidence="6" id="KW-1185">Reference proteome</keyword>
<proteinExistence type="inferred from homology"/>
<dbReference type="NCBIfam" id="TIGR00055">
    <property type="entry name" value="uppS"/>
    <property type="match status" value="1"/>
</dbReference>
<dbReference type="GO" id="GO:0016020">
    <property type="term" value="C:membrane"/>
    <property type="evidence" value="ECO:0007669"/>
    <property type="project" value="TreeGrafter"/>
</dbReference>
<name>A0A136IP27_9PEZI</name>
<keyword evidence="2 3" id="KW-0808">Transferase</keyword>
<protein>
    <recommendedName>
        <fullName evidence="3">Alkyl transferase</fullName>
        <ecNumber evidence="3">2.5.1.-</ecNumber>
    </recommendedName>
</protein>
<dbReference type="InParanoid" id="A0A136IP27"/>
<evidence type="ECO:0000256" key="1">
    <source>
        <dbReference type="ARBA" id="ARBA00005432"/>
    </source>
</evidence>
<dbReference type="Pfam" id="PF01255">
    <property type="entry name" value="Prenyltransf"/>
    <property type="match status" value="2"/>
</dbReference>
<dbReference type="EC" id="2.5.1.-" evidence="3"/>
<accession>A0A136IP27</accession>
<reference evidence="6" key="1">
    <citation type="submission" date="2016-02" db="EMBL/GenBank/DDBJ databases">
        <title>Draft genome sequence of Microdochium bolleyi, a fungal endophyte of beachgrass.</title>
        <authorList>
            <consortium name="DOE Joint Genome Institute"/>
            <person name="David A.S."/>
            <person name="May G."/>
            <person name="Haridas S."/>
            <person name="Lim J."/>
            <person name="Wang M."/>
            <person name="Labutti K."/>
            <person name="Lipzen A."/>
            <person name="Barry K."/>
            <person name="Grigoriev I.V."/>
        </authorList>
    </citation>
    <scope>NUCLEOTIDE SEQUENCE [LARGE SCALE GENOMIC DNA]</scope>
    <source>
        <strain evidence="6">J235TASD1</strain>
    </source>
</reference>
<dbReference type="InterPro" id="IPR036424">
    <property type="entry name" value="UPP_synth-like_sf"/>
</dbReference>
<evidence type="ECO:0000313" key="6">
    <source>
        <dbReference type="Proteomes" id="UP000070501"/>
    </source>
</evidence>
<dbReference type="STRING" id="196109.A0A136IP27"/>
<evidence type="ECO:0000256" key="2">
    <source>
        <dbReference type="ARBA" id="ARBA00022679"/>
    </source>
</evidence>
<sequence>MSDLHVSNIKRWLLKSPPVEWAIWTAREILIGTLRQGPIPQHVAFEMDGNRRYAKNHQIETIQGHHLGFEALSRVLEICYKSGVKVVTVYAFSIENFNRPKSEVKGLMAMAKVKLEQLVQHGELLDRYGARVKICGERNLIPADVLPFVDKAVEMTKHNKDAVLNICFPYTARAEMTSAIKATIDEFTSPSPLPQSSAPFSQSRIEQKIRDNQAKTGNAVPLKRDASPEAVKSDVDDSGRSSTAIDPDSPTLQATGRAGLQNPENITADTINSHTYTAEDPPLDIFIRTSGVRRLSDFMLWQCHENTHIFFLQCFWPEFDLWNFVPVLLEWQWRQKKTMEKEGARRRVKDRTE</sequence>
<dbReference type="PANTHER" id="PTHR10291:SF43">
    <property type="entry name" value="DEHYDRODOLICHYL DIPHOSPHATE SYNTHASE COMPLEX SUBUNIT DHDDS"/>
    <property type="match status" value="1"/>
</dbReference>
<dbReference type="GO" id="GO:1904423">
    <property type="term" value="C:dehydrodolichyl diphosphate synthase complex"/>
    <property type="evidence" value="ECO:0007669"/>
    <property type="project" value="TreeGrafter"/>
</dbReference>
<dbReference type="GO" id="GO:0005811">
    <property type="term" value="C:lipid droplet"/>
    <property type="evidence" value="ECO:0007669"/>
    <property type="project" value="TreeGrafter"/>
</dbReference>
<dbReference type="AlphaFoldDB" id="A0A136IP27"/>
<dbReference type="PROSITE" id="PS01066">
    <property type="entry name" value="UPP_SYNTHASE"/>
    <property type="match status" value="1"/>
</dbReference>
<dbReference type="Gene3D" id="3.40.1180.10">
    <property type="entry name" value="Decaprenyl diphosphate synthase-like"/>
    <property type="match status" value="1"/>
</dbReference>
<organism evidence="5 6">
    <name type="scientific">Microdochium bolleyi</name>
    <dbReference type="NCBI Taxonomy" id="196109"/>
    <lineage>
        <taxon>Eukaryota</taxon>
        <taxon>Fungi</taxon>
        <taxon>Dikarya</taxon>
        <taxon>Ascomycota</taxon>
        <taxon>Pezizomycotina</taxon>
        <taxon>Sordariomycetes</taxon>
        <taxon>Xylariomycetidae</taxon>
        <taxon>Xylariales</taxon>
        <taxon>Microdochiaceae</taxon>
        <taxon>Microdochium</taxon>
    </lineage>
</organism>
<evidence type="ECO:0000313" key="5">
    <source>
        <dbReference type="EMBL" id="KXJ86680.1"/>
    </source>
</evidence>
<evidence type="ECO:0000256" key="3">
    <source>
        <dbReference type="RuleBase" id="RU363018"/>
    </source>
</evidence>
<dbReference type="SUPFAM" id="SSF64005">
    <property type="entry name" value="Undecaprenyl diphosphate synthase"/>
    <property type="match status" value="1"/>
</dbReference>
<evidence type="ECO:0000256" key="4">
    <source>
        <dbReference type="SAM" id="MobiDB-lite"/>
    </source>
</evidence>
<feature type="compositionally biased region" description="Basic and acidic residues" evidence="4">
    <location>
        <begin position="222"/>
        <end position="239"/>
    </location>
</feature>
<dbReference type="Proteomes" id="UP000070501">
    <property type="component" value="Unassembled WGS sequence"/>
</dbReference>
<comment type="similarity">
    <text evidence="1 3">Belongs to the UPP synthase family.</text>
</comment>